<dbReference type="Proteomes" id="UP000814140">
    <property type="component" value="Unassembled WGS sequence"/>
</dbReference>
<keyword evidence="2" id="KW-1185">Reference proteome</keyword>
<comment type="caution">
    <text evidence="1">The sequence shown here is derived from an EMBL/GenBank/DDBJ whole genome shotgun (WGS) entry which is preliminary data.</text>
</comment>
<reference evidence="1" key="2">
    <citation type="journal article" date="2022" name="New Phytol.">
        <title>Evolutionary transition to the ectomycorrhizal habit in the genomes of a hyperdiverse lineage of mushroom-forming fungi.</title>
        <authorList>
            <person name="Looney B."/>
            <person name="Miyauchi S."/>
            <person name="Morin E."/>
            <person name="Drula E."/>
            <person name="Courty P.E."/>
            <person name="Kohler A."/>
            <person name="Kuo A."/>
            <person name="LaButti K."/>
            <person name="Pangilinan J."/>
            <person name="Lipzen A."/>
            <person name="Riley R."/>
            <person name="Andreopoulos W."/>
            <person name="He G."/>
            <person name="Johnson J."/>
            <person name="Nolan M."/>
            <person name="Tritt A."/>
            <person name="Barry K.W."/>
            <person name="Grigoriev I.V."/>
            <person name="Nagy L.G."/>
            <person name="Hibbett D."/>
            <person name="Henrissat B."/>
            <person name="Matheny P.B."/>
            <person name="Labbe J."/>
            <person name="Martin F.M."/>
        </authorList>
    </citation>
    <scope>NUCLEOTIDE SEQUENCE</scope>
    <source>
        <strain evidence="1">HHB10654</strain>
    </source>
</reference>
<name>A0ACB8SEH6_9AGAM</name>
<proteinExistence type="predicted"/>
<evidence type="ECO:0000313" key="2">
    <source>
        <dbReference type="Proteomes" id="UP000814140"/>
    </source>
</evidence>
<organism evidence="1 2">
    <name type="scientific">Artomyces pyxidatus</name>
    <dbReference type="NCBI Taxonomy" id="48021"/>
    <lineage>
        <taxon>Eukaryota</taxon>
        <taxon>Fungi</taxon>
        <taxon>Dikarya</taxon>
        <taxon>Basidiomycota</taxon>
        <taxon>Agaricomycotina</taxon>
        <taxon>Agaricomycetes</taxon>
        <taxon>Russulales</taxon>
        <taxon>Auriscalpiaceae</taxon>
        <taxon>Artomyces</taxon>
    </lineage>
</organism>
<evidence type="ECO:0000313" key="1">
    <source>
        <dbReference type="EMBL" id="KAI0054385.1"/>
    </source>
</evidence>
<feature type="non-terminal residue" evidence="1">
    <location>
        <position position="251"/>
    </location>
</feature>
<dbReference type="EMBL" id="MU277463">
    <property type="protein sequence ID" value="KAI0054385.1"/>
    <property type="molecule type" value="Genomic_DNA"/>
</dbReference>
<gene>
    <name evidence="1" type="ORF">BV25DRAFT_1922730</name>
</gene>
<accession>A0ACB8SEH6</accession>
<protein>
    <submittedName>
        <fullName evidence="1">Uncharacterized protein</fullName>
    </submittedName>
</protein>
<sequence>MSSIAYSPRPFPHRYNRWAWCWTRGYIIVAANTLHIAELVPNSAVPTVYIDGLWGPHEWTRFAQPYDARSPFLAFIPLPPLKPKLATSDTEASIAVMTQPVSKEMWTSDSTSPGLHVPQVAILSSLRHRLNWAITMTEDIFPQVSILAPYERVIVPRIALQRARSSFSALDAGVTSWLDFVERFRALQRSLLELTGFAEWWADETGRTQPGYMPPERGLTRGAFVQNFPLYARLARAGVAVYIIVPQALFT</sequence>
<reference evidence="1" key="1">
    <citation type="submission" date="2021-03" db="EMBL/GenBank/DDBJ databases">
        <authorList>
            <consortium name="DOE Joint Genome Institute"/>
            <person name="Ahrendt S."/>
            <person name="Looney B.P."/>
            <person name="Miyauchi S."/>
            <person name="Morin E."/>
            <person name="Drula E."/>
            <person name="Courty P.E."/>
            <person name="Chicoki N."/>
            <person name="Fauchery L."/>
            <person name="Kohler A."/>
            <person name="Kuo A."/>
            <person name="Labutti K."/>
            <person name="Pangilinan J."/>
            <person name="Lipzen A."/>
            <person name="Riley R."/>
            <person name="Andreopoulos W."/>
            <person name="He G."/>
            <person name="Johnson J."/>
            <person name="Barry K.W."/>
            <person name="Grigoriev I.V."/>
            <person name="Nagy L."/>
            <person name="Hibbett D."/>
            <person name="Henrissat B."/>
            <person name="Matheny P.B."/>
            <person name="Labbe J."/>
            <person name="Martin F."/>
        </authorList>
    </citation>
    <scope>NUCLEOTIDE SEQUENCE</scope>
    <source>
        <strain evidence="1">HHB10654</strain>
    </source>
</reference>